<comment type="caution">
    <text evidence="2">The sequence shown here is derived from an EMBL/GenBank/DDBJ whole genome shotgun (WGS) entry which is preliminary data.</text>
</comment>
<dbReference type="Proteomes" id="UP001500151">
    <property type="component" value="Unassembled WGS sequence"/>
</dbReference>
<organism evidence="2 3">
    <name type="scientific">Streptomyces vastus</name>
    <dbReference type="NCBI Taxonomy" id="285451"/>
    <lineage>
        <taxon>Bacteria</taxon>
        <taxon>Bacillati</taxon>
        <taxon>Actinomycetota</taxon>
        <taxon>Actinomycetes</taxon>
        <taxon>Kitasatosporales</taxon>
        <taxon>Streptomycetaceae</taxon>
        <taxon>Streptomyces</taxon>
    </lineage>
</organism>
<name>A0ABN3S1B6_9ACTN</name>
<accession>A0ABN3S1B6</accession>
<reference evidence="2 3" key="1">
    <citation type="journal article" date="2019" name="Int. J. Syst. Evol. Microbiol.">
        <title>The Global Catalogue of Microorganisms (GCM) 10K type strain sequencing project: providing services to taxonomists for standard genome sequencing and annotation.</title>
        <authorList>
            <consortium name="The Broad Institute Genomics Platform"/>
            <consortium name="The Broad Institute Genome Sequencing Center for Infectious Disease"/>
            <person name="Wu L."/>
            <person name="Ma J."/>
        </authorList>
    </citation>
    <scope>NUCLEOTIDE SEQUENCE [LARGE SCALE GENOMIC DNA]</scope>
    <source>
        <strain evidence="2 3">JCM 4524</strain>
    </source>
</reference>
<gene>
    <name evidence="2" type="ORF">GCM10010307_88530</name>
</gene>
<evidence type="ECO:0000313" key="3">
    <source>
        <dbReference type="Proteomes" id="UP001500151"/>
    </source>
</evidence>
<proteinExistence type="predicted"/>
<dbReference type="EMBL" id="BAAASJ010000125">
    <property type="protein sequence ID" value="GAA2665622.1"/>
    <property type="molecule type" value="Genomic_DNA"/>
</dbReference>
<protein>
    <submittedName>
        <fullName evidence="2">Uncharacterized protein</fullName>
    </submittedName>
</protein>
<keyword evidence="3" id="KW-1185">Reference proteome</keyword>
<evidence type="ECO:0000256" key="1">
    <source>
        <dbReference type="SAM" id="MobiDB-lite"/>
    </source>
</evidence>
<sequence length="62" mass="6632">MVSEVTVTRSRRSANGSARQRLRDCMDPGELLARILAMQSAARASACHVADGFHDRVACATG</sequence>
<evidence type="ECO:0000313" key="2">
    <source>
        <dbReference type="EMBL" id="GAA2665622.1"/>
    </source>
</evidence>
<feature type="compositionally biased region" description="Polar residues" evidence="1">
    <location>
        <begin position="1"/>
        <end position="18"/>
    </location>
</feature>
<feature type="region of interest" description="Disordered" evidence="1">
    <location>
        <begin position="1"/>
        <end position="21"/>
    </location>
</feature>